<name>A0A6A5BXM4_NAEFO</name>
<proteinExistence type="predicted"/>
<organism evidence="2 3">
    <name type="scientific">Naegleria fowleri</name>
    <name type="common">Brain eating amoeba</name>
    <dbReference type="NCBI Taxonomy" id="5763"/>
    <lineage>
        <taxon>Eukaryota</taxon>
        <taxon>Discoba</taxon>
        <taxon>Heterolobosea</taxon>
        <taxon>Tetramitia</taxon>
        <taxon>Eutetramitia</taxon>
        <taxon>Vahlkampfiidae</taxon>
        <taxon>Naegleria</taxon>
    </lineage>
</organism>
<dbReference type="AlphaFoldDB" id="A0A6A5BXM4"/>
<dbReference type="RefSeq" id="XP_044564105.1">
    <property type="nucleotide sequence ID" value="XM_044704852.1"/>
</dbReference>
<feature type="transmembrane region" description="Helical" evidence="1">
    <location>
        <begin position="97"/>
        <end position="130"/>
    </location>
</feature>
<gene>
    <name evidence="2" type="ORF">FDP41_001735</name>
</gene>
<dbReference type="VEuPathDB" id="AmoebaDB:FDP41_001735"/>
<protein>
    <submittedName>
        <fullName evidence="2">Uncharacterized protein</fullName>
    </submittedName>
</protein>
<dbReference type="GeneID" id="68108953"/>
<keyword evidence="1" id="KW-1133">Transmembrane helix</keyword>
<dbReference type="VEuPathDB" id="AmoebaDB:NF0035870"/>
<evidence type="ECO:0000313" key="3">
    <source>
        <dbReference type="Proteomes" id="UP000444721"/>
    </source>
</evidence>
<comment type="caution">
    <text evidence="2">The sequence shown here is derived from an EMBL/GenBank/DDBJ whole genome shotgun (WGS) entry which is preliminary data.</text>
</comment>
<accession>A0A6A5BXM4</accession>
<keyword evidence="1" id="KW-0472">Membrane</keyword>
<sequence>MMSPSDDDNFKVKVIQHTPSKGKIVEQELDEYAVSEEHTINKVREERKTFFMQISVSSLIVMASFVMSIIFLALHVWQRWNQRNSKHSKEDEEAYYAASAGFFAGFCVCITLFVCSVLYCLAKTILIVLLAEHDRTLLKRRMTSK</sequence>
<feature type="transmembrane region" description="Helical" evidence="1">
    <location>
        <begin position="50"/>
        <end position="77"/>
    </location>
</feature>
<evidence type="ECO:0000313" key="2">
    <source>
        <dbReference type="EMBL" id="KAF0979392.1"/>
    </source>
</evidence>
<evidence type="ECO:0000256" key="1">
    <source>
        <dbReference type="SAM" id="Phobius"/>
    </source>
</evidence>
<keyword evidence="3" id="KW-1185">Reference proteome</keyword>
<dbReference type="OrthoDB" id="10320654at2759"/>
<keyword evidence="1" id="KW-0812">Transmembrane</keyword>
<dbReference type="Proteomes" id="UP000444721">
    <property type="component" value="Unassembled WGS sequence"/>
</dbReference>
<reference evidence="2 3" key="1">
    <citation type="journal article" date="2019" name="Sci. Rep.">
        <title>Nanopore sequencing improves the draft genome of the human pathogenic amoeba Naegleria fowleri.</title>
        <authorList>
            <person name="Liechti N."/>
            <person name="Schurch N."/>
            <person name="Bruggmann R."/>
            <person name="Wittwer M."/>
        </authorList>
    </citation>
    <scope>NUCLEOTIDE SEQUENCE [LARGE SCALE GENOMIC DNA]</scope>
    <source>
        <strain evidence="2 3">ATCC 30894</strain>
    </source>
</reference>
<dbReference type="EMBL" id="VFQX01000027">
    <property type="protein sequence ID" value="KAF0979392.1"/>
    <property type="molecule type" value="Genomic_DNA"/>
</dbReference>